<keyword evidence="2 7" id="KW-0813">Transport</keyword>
<dbReference type="SUPFAM" id="SSF56935">
    <property type="entry name" value="Porins"/>
    <property type="match status" value="1"/>
</dbReference>
<dbReference type="PANTHER" id="PTHR40980">
    <property type="entry name" value="PLUG DOMAIN-CONTAINING PROTEIN"/>
    <property type="match status" value="1"/>
</dbReference>
<keyword evidence="11" id="KW-0675">Receptor</keyword>
<feature type="domain" description="Outer membrane protein beta-barrel" evidence="10">
    <location>
        <begin position="375"/>
        <end position="786"/>
    </location>
</feature>
<feature type="signal peptide" evidence="8">
    <location>
        <begin position="1"/>
        <end position="20"/>
    </location>
</feature>
<evidence type="ECO:0000256" key="7">
    <source>
        <dbReference type="PROSITE-ProRule" id="PRU01360"/>
    </source>
</evidence>
<name>A0A838ZPU2_9FLAO</name>
<evidence type="ECO:0000256" key="5">
    <source>
        <dbReference type="ARBA" id="ARBA00023136"/>
    </source>
</evidence>
<dbReference type="Pfam" id="PF07715">
    <property type="entry name" value="Plug"/>
    <property type="match status" value="1"/>
</dbReference>
<dbReference type="Gene3D" id="2.40.170.20">
    <property type="entry name" value="TonB-dependent receptor, beta-barrel domain"/>
    <property type="match status" value="1"/>
</dbReference>
<feature type="domain" description="TonB-dependent receptor plug" evidence="9">
    <location>
        <begin position="126"/>
        <end position="219"/>
    </location>
</feature>
<evidence type="ECO:0000256" key="2">
    <source>
        <dbReference type="ARBA" id="ARBA00022448"/>
    </source>
</evidence>
<evidence type="ECO:0000313" key="11">
    <source>
        <dbReference type="EMBL" id="MBA5629577.1"/>
    </source>
</evidence>
<reference evidence="11 12" key="1">
    <citation type="submission" date="2020-07" db="EMBL/GenBank/DDBJ databases">
        <title>Moheibacter lacus sp. nov., a member of the family Flavobacteriaceae isolated from freshwater lake sediment.</title>
        <authorList>
            <person name="Liu Y."/>
        </authorList>
    </citation>
    <scope>NUCLEOTIDE SEQUENCE [LARGE SCALE GENOMIC DNA]</scope>
    <source>
        <strain evidence="11 12">BDHS18</strain>
    </source>
</reference>
<keyword evidence="5 7" id="KW-0472">Membrane</keyword>
<evidence type="ECO:0000259" key="10">
    <source>
        <dbReference type="Pfam" id="PF14905"/>
    </source>
</evidence>
<keyword evidence="12" id="KW-1185">Reference proteome</keyword>
<evidence type="ECO:0000256" key="8">
    <source>
        <dbReference type="SAM" id="SignalP"/>
    </source>
</evidence>
<comment type="subcellular location">
    <subcellularLocation>
        <location evidence="1 7">Cell outer membrane</location>
        <topology evidence="1 7">Multi-pass membrane protein</topology>
    </subcellularLocation>
</comment>
<dbReference type="AlphaFoldDB" id="A0A838ZPU2"/>
<dbReference type="RefSeq" id="WP_182043126.1">
    <property type="nucleotide sequence ID" value="NZ_JACDZE010000001.1"/>
</dbReference>
<dbReference type="InterPro" id="IPR039426">
    <property type="entry name" value="TonB-dep_rcpt-like"/>
</dbReference>
<dbReference type="Gene3D" id="2.60.40.1120">
    <property type="entry name" value="Carboxypeptidase-like, regulatory domain"/>
    <property type="match status" value="1"/>
</dbReference>
<comment type="similarity">
    <text evidence="7">Belongs to the TonB-dependent receptor family.</text>
</comment>
<dbReference type="PANTHER" id="PTHR40980:SF4">
    <property type="entry name" value="TONB-DEPENDENT RECEPTOR-LIKE BETA-BARREL DOMAIN-CONTAINING PROTEIN"/>
    <property type="match status" value="1"/>
</dbReference>
<protein>
    <submittedName>
        <fullName evidence="11">TonB-dependent receptor</fullName>
    </submittedName>
</protein>
<dbReference type="GO" id="GO:0009279">
    <property type="term" value="C:cell outer membrane"/>
    <property type="evidence" value="ECO:0007669"/>
    <property type="project" value="UniProtKB-SubCell"/>
</dbReference>
<evidence type="ECO:0000256" key="4">
    <source>
        <dbReference type="ARBA" id="ARBA00022692"/>
    </source>
</evidence>
<dbReference type="InterPro" id="IPR037066">
    <property type="entry name" value="Plug_dom_sf"/>
</dbReference>
<dbReference type="Pfam" id="PF14905">
    <property type="entry name" value="OMP_b-brl_3"/>
    <property type="match status" value="1"/>
</dbReference>
<dbReference type="Gene3D" id="2.170.130.10">
    <property type="entry name" value="TonB-dependent receptor, plug domain"/>
    <property type="match status" value="1"/>
</dbReference>
<comment type="caution">
    <text evidence="11">The sequence shown here is derived from an EMBL/GenBank/DDBJ whole genome shotgun (WGS) entry which is preliminary data.</text>
</comment>
<dbReference type="InterPro" id="IPR008969">
    <property type="entry name" value="CarboxyPept-like_regulatory"/>
</dbReference>
<dbReference type="SUPFAM" id="SSF49464">
    <property type="entry name" value="Carboxypeptidase regulatory domain-like"/>
    <property type="match status" value="1"/>
</dbReference>
<proteinExistence type="inferred from homology"/>
<evidence type="ECO:0000256" key="6">
    <source>
        <dbReference type="ARBA" id="ARBA00023237"/>
    </source>
</evidence>
<accession>A0A838ZPU2</accession>
<dbReference type="Proteomes" id="UP000552241">
    <property type="component" value="Unassembled WGS sequence"/>
</dbReference>
<dbReference type="InterPro" id="IPR012910">
    <property type="entry name" value="Plug_dom"/>
</dbReference>
<sequence length="812" mass="91647">MLAKKLFSIPILLCCLISFGQEFTLTGKVTNTENQPLEYATISIQEVETFMEIAGTVTDAAGNFTIESPAGNYILYIESFTGNTYEQPIEVTQNKNLGSFKMAENSVVSLEGATITGSNPIYKMELDKKVYDLSQDQMAKGSSVSDALQNVPSVQVDGEGNVSLRGNEGVRILIDGKPSSLVGISDPATALQSLPADVVERIEVVTNPSARFEAEGSAGIINIILKKGKLQGFNGSININGGIPTTVGASANLNYRTGKWNLFSNLSYRYAERDREGSSYTTRFDSLGVPRYEDMNRESTRINDGYNIMLGTEYYLDDRNTFTVSGNYRYGKNENQSDLHYADYDENLFNVANSLRTEREKEDDYSAEGNFNYKHEFLDPGHEFTIDARGTYSEETEIGDLRETGNAVNSTERSFSSEYQNRFIISADYVYPFGEKGRLEIGARGESEGTLTDFSVDSLSTDGWVSKPEFANRTDYRQNVYAAYAQYGQGFGQFSFFAGLRMENSDITVKSILNENTTRKNYVDFFPSLFLNYEFENDNQLQISYSRRIRRPRGWDLIPFTSYSNNRNLFMGNPDLDPQYTDSYELSYVAKIGKLMITPNVYYSNTQDNIQRYQAINATGAIVTRPINVGTESRYGGELTFTYKPVKWWNMMGNVNLFGYKTEGEYTDTYINQSGASVSTTTNFDGEGFSWFGRLNNVFTLPAKFSVQLSGNYRAGMKSAQSERKPMYSADLSVNKDFWNDNATLSLSVRDLFNSRAFEIESFGDDFYMESRNRWNVRSINLTFTYRFNQSKKDQRREQGEVSGDFEMQGGE</sequence>
<keyword evidence="3 7" id="KW-1134">Transmembrane beta strand</keyword>
<feature type="chain" id="PRO_5032474140" evidence="8">
    <location>
        <begin position="21"/>
        <end position="812"/>
    </location>
</feature>
<keyword evidence="4 7" id="KW-0812">Transmembrane</keyword>
<evidence type="ECO:0000313" key="12">
    <source>
        <dbReference type="Proteomes" id="UP000552241"/>
    </source>
</evidence>
<organism evidence="11 12">
    <name type="scientific">Moheibacter lacus</name>
    <dbReference type="NCBI Taxonomy" id="2745851"/>
    <lineage>
        <taxon>Bacteria</taxon>
        <taxon>Pseudomonadati</taxon>
        <taxon>Bacteroidota</taxon>
        <taxon>Flavobacteriia</taxon>
        <taxon>Flavobacteriales</taxon>
        <taxon>Weeksellaceae</taxon>
        <taxon>Moheibacter</taxon>
    </lineage>
</organism>
<dbReference type="EMBL" id="JACDZE010000001">
    <property type="protein sequence ID" value="MBA5629577.1"/>
    <property type="molecule type" value="Genomic_DNA"/>
</dbReference>
<evidence type="ECO:0000259" key="9">
    <source>
        <dbReference type="Pfam" id="PF07715"/>
    </source>
</evidence>
<dbReference type="InterPro" id="IPR036942">
    <property type="entry name" value="Beta-barrel_TonB_sf"/>
</dbReference>
<evidence type="ECO:0000256" key="1">
    <source>
        <dbReference type="ARBA" id="ARBA00004571"/>
    </source>
</evidence>
<dbReference type="InterPro" id="IPR041700">
    <property type="entry name" value="OMP_b-brl_3"/>
</dbReference>
<keyword evidence="6 7" id="KW-0998">Cell outer membrane</keyword>
<dbReference type="PROSITE" id="PS52016">
    <property type="entry name" value="TONB_DEPENDENT_REC_3"/>
    <property type="match status" value="1"/>
</dbReference>
<evidence type="ECO:0000256" key="3">
    <source>
        <dbReference type="ARBA" id="ARBA00022452"/>
    </source>
</evidence>
<dbReference type="Pfam" id="PF13715">
    <property type="entry name" value="CarbopepD_reg_2"/>
    <property type="match status" value="1"/>
</dbReference>
<keyword evidence="8" id="KW-0732">Signal</keyword>
<gene>
    <name evidence="11" type="ORF">HU137_07310</name>
</gene>